<evidence type="ECO:0000313" key="1">
    <source>
        <dbReference type="EMBL" id="KAF0763451.1"/>
    </source>
</evidence>
<organism evidence="1 2">
    <name type="scientific">Aphis craccivora</name>
    <name type="common">Cowpea aphid</name>
    <dbReference type="NCBI Taxonomy" id="307492"/>
    <lineage>
        <taxon>Eukaryota</taxon>
        <taxon>Metazoa</taxon>
        <taxon>Ecdysozoa</taxon>
        <taxon>Arthropoda</taxon>
        <taxon>Hexapoda</taxon>
        <taxon>Insecta</taxon>
        <taxon>Pterygota</taxon>
        <taxon>Neoptera</taxon>
        <taxon>Paraneoptera</taxon>
        <taxon>Hemiptera</taxon>
        <taxon>Sternorrhyncha</taxon>
        <taxon>Aphidomorpha</taxon>
        <taxon>Aphidoidea</taxon>
        <taxon>Aphididae</taxon>
        <taxon>Aphidini</taxon>
        <taxon>Aphis</taxon>
        <taxon>Aphis</taxon>
    </lineage>
</organism>
<evidence type="ECO:0000313" key="2">
    <source>
        <dbReference type="Proteomes" id="UP000478052"/>
    </source>
</evidence>
<feature type="non-terminal residue" evidence="1">
    <location>
        <position position="107"/>
    </location>
</feature>
<keyword evidence="2" id="KW-1185">Reference proteome</keyword>
<protein>
    <submittedName>
        <fullName evidence="1">52 kDa repressor of the inhibitor of the protein kinase-like</fullName>
    </submittedName>
</protein>
<reference evidence="1 2" key="1">
    <citation type="submission" date="2019-08" db="EMBL/GenBank/DDBJ databases">
        <title>Whole genome of Aphis craccivora.</title>
        <authorList>
            <person name="Voronova N.V."/>
            <person name="Shulinski R.S."/>
            <person name="Bandarenka Y.V."/>
            <person name="Zhorov D.G."/>
            <person name="Warner D."/>
        </authorList>
    </citation>
    <scope>NUCLEOTIDE SEQUENCE [LARGE SCALE GENOMIC DNA]</scope>
    <source>
        <strain evidence="1">180601</strain>
        <tissue evidence="1">Whole Body</tissue>
    </source>
</reference>
<gene>
    <name evidence="1" type="ORF">FWK35_00010900</name>
</gene>
<comment type="caution">
    <text evidence="1">The sequence shown here is derived from an EMBL/GenBank/DDBJ whole genome shotgun (WGS) entry which is preliminary data.</text>
</comment>
<sequence length="107" mass="12161">MICHLMVSEKGESNEIMLQFQTLGMVSDSKLNLVGTLGGHFLNFPITVDIDRKNNINKQIVGVYFILKIFCTLPVSSTTLEHIFSKLKRLKTYLRNTVAEDRLNKST</sequence>
<accession>A0A6G0YZF5</accession>
<dbReference type="EMBL" id="VUJU01001881">
    <property type="protein sequence ID" value="KAF0763451.1"/>
    <property type="molecule type" value="Genomic_DNA"/>
</dbReference>
<name>A0A6G0YZF5_APHCR</name>
<dbReference type="Proteomes" id="UP000478052">
    <property type="component" value="Unassembled WGS sequence"/>
</dbReference>
<proteinExistence type="predicted"/>
<dbReference type="AlphaFoldDB" id="A0A6G0YZF5"/>